<dbReference type="InterPro" id="IPR050109">
    <property type="entry name" value="HTH-type_TetR-like_transc_reg"/>
</dbReference>
<dbReference type="InterPro" id="IPR003012">
    <property type="entry name" value="Tet_transcr_reg_TetR"/>
</dbReference>
<keyword evidence="3 5" id="KW-0238">DNA-binding</keyword>
<evidence type="ECO:0000256" key="1">
    <source>
        <dbReference type="ARBA" id="ARBA00022491"/>
    </source>
</evidence>
<dbReference type="Pfam" id="PF00440">
    <property type="entry name" value="TetR_N"/>
    <property type="match status" value="1"/>
</dbReference>
<dbReference type="PRINTS" id="PR00400">
    <property type="entry name" value="TETREPRESSOR"/>
</dbReference>
<dbReference type="InterPro" id="IPR001647">
    <property type="entry name" value="HTH_TetR"/>
</dbReference>
<organism evidence="7 8">
    <name type="scientific">Schaalia naturae</name>
    <dbReference type="NCBI Taxonomy" id="635203"/>
    <lineage>
        <taxon>Bacteria</taxon>
        <taxon>Bacillati</taxon>
        <taxon>Actinomycetota</taxon>
        <taxon>Actinomycetes</taxon>
        <taxon>Actinomycetales</taxon>
        <taxon>Actinomycetaceae</taxon>
        <taxon>Schaalia</taxon>
    </lineage>
</organism>
<dbReference type="Gene3D" id="1.10.357.10">
    <property type="entry name" value="Tetracycline Repressor, domain 2"/>
    <property type="match status" value="1"/>
</dbReference>
<evidence type="ECO:0000256" key="2">
    <source>
        <dbReference type="ARBA" id="ARBA00023015"/>
    </source>
</evidence>
<name>A0ABW2SMR7_9ACTO</name>
<dbReference type="SUPFAM" id="SSF46689">
    <property type="entry name" value="Homeodomain-like"/>
    <property type="match status" value="1"/>
</dbReference>
<reference evidence="8" key="1">
    <citation type="journal article" date="2019" name="Int. J. Syst. Evol. Microbiol.">
        <title>The Global Catalogue of Microorganisms (GCM) 10K type strain sequencing project: providing services to taxonomists for standard genome sequencing and annotation.</title>
        <authorList>
            <consortium name="The Broad Institute Genomics Platform"/>
            <consortium name="The Broad Institute Genome Sequencing Center for Infectious Disease"/>
            <person name="Wu L."/>
            <person name="Ma J."/>
        </authorList>
    </citation>
    <scope>NUCLEOTIDE SEQUENCE [LARGE SCALE GENOMIC DNA]</scope>
    <source>
        <strain evidence="8">CCUG 56698</strain>
    </source>
</reference>
<feature type="DNA-binding region" description="H-T-H motif" evidence="5">
    <location>
        <begin position="40"/>
        <end position="59"/>
    </location>
</feature>
<evidence type="ECO:0000259" key="6">
    <source>
        <dbReference type="PROSITE" id="PS50977"/>
    </source>
</evidence>
<dbReference type="PANTHER" id="PTHR30055">
    <property type="entry name" value="HTH-TYPE TRANSCRIPTIONAL REGULATOR RUTR"/>
    <property type="match status" value="1"/>
</dbReference>
<dbReference type="SUPFAM" id="SSF48498">
    <property type="entry name" value="Tetracyclin repressor-like, C-terminal domain"/>
    <property type="match status" value="1"/>
</dbReference>
<accession>A0ABW2SMR7</accession>
<keyword evidence="8" id="KW-1185">Reference proteome</keyword>
<sequence>MSDVQRSTRPAPASPIRHSRGDVLAAAMRLLDHHGLEGLTMRRLARDLGVQPSALYWHVADKQTLLAALSREILRGSGDLVASEPAAARRPSSGGWEDALRRAAGVLRDRLLAHRDGAEVVSSSLALGLVRLPLTDWITPALASAGASPHIIATVAATLGHFAIGATFHEQQRAAARQAGVIAEAAASARGPDADGDQDFDAGVALIVAGTAVLLAVPSPAREDARAD</sequence>
<keyword evidence="4" id="KW-0804">Transcription</keyword>
<keyword evidence="1" id="KW-0678">Repressor</keyword>
<dbReference type="RefSeq" id="WP_380974573.1">
    <property type="nucleotide sequence ID" value="NZ_JBHTEF010000001.1"/>
</dbReference>
<dbReference type="InterPro" id="IPR009057">
    <property type="entry name" value="Homeodomain-like_sf"/>
</dbReference>
<evidence type="ECO:0000256" key="4">
    <source>
        <dbReference type="ARBA" id="ARBA00023163"/>
    </source>
</evidence>
<evidence type="ECO:0000256" key="3">
    <source>
        <dbReference type="ARBA" id="ARBA00023125"/>
    </source>
</evidence>
<gene>
    <name evidence="7" type="ORF">ACFQWG_09005</name>
</gene>
<dbReference type="EMBL" id="JBHTEF010000001">
    <property type="protein sequence ID" value="MFC7581332.1"/>
    <property type="molecule type" value="Genomic_DNA"/>
</dbReference>
<dbReference type="Pfam" id="PF02909">
    <property type="entry name" value="TetR_C_1"/>
    <property type="match status" value="1"/>
</dbReference>
<dbReference type="Proteomes" id="UP001596527">
    <property type="component" value="Unassembled WGS sequence"/>
</dbReference>
<dbReference type="InterPro" id="IPR036271">
    <property type="entry name" value="Tet_transcr_reg_TetR-rel_C_sf"/>
</dbReference>
<evidence type="ECO:0000313" key="8">
    <source>
        <dbReference type="Proteomes" id="UP001596527"/>
    </source>
</evidence>
<protein>
    <submittedName>
        <fullName evidence="7">TetR family transcriptional regulator</fullName>
    </submittedName>
</protein>
<evidence type="ECO:0000313" key="7">
    <source>
        <dbReference type="EMBL" id="MFC7581332.1"/>
    </source>
</evidence>
<dbReference type="PANTHER" id="PTHR30055:SF151">
    <property type="entry name" value="TRANSCRIPTIONAL REGULATORY PROTEIN"/>
    <property type="match status" value="1"/>
</dbReference>
<dbReference type="PROSITE" id="PS50977">
    <property type="entry name" value="HTH_TETR_2"/>
    <property type="match status" value="1"/>
</dbReference>
<evidence type="ECO:0000256" key="5">
    <source>
        <dbReference type="PROSITE-ProRule" id="PRU00335"/>
    </source>
</evidence>
<feature type="domain" description="HTH tetR-type" evidence="6">
    <location>
        <begin position="17"/>
        <end position="77"/>
    </location>
</feature>
<dbReference type="Gene3D" id="1.10.10.60">
    <property type="entry name" value="Homeodomain-like"/>
    <property type="match status" value="1"/>
</dbReference>
<dbReference type="InterPro" id="IPR004111">
    <property type="entry name" value="Repressor_TetR_C"/>
</dbReference>
<comment type="caution">
    <text evidence="7">The sequence shown here is derived from an EMBL/GenBank/DDBJ whole genome shotgun (WGS) entry which is preliminary data.</text>
</comment>
<keyword evidence="2" id="KW-0805">Transcription regulation</keyword>
<dbReference type="PRINTS" id="PR00455">
    <property type="entry name" value="HTHTETR"/>
</dbReference>
<proteinExistence type="predicted"/>